<evidence type="ECO:0000256" key="1">
    <source>
        <dbReference type="SAM" id="Phobius"/>
    </source>
</evidence>
<evidence type="ECO:0000313" key="2">
    <source>
        <dbReference type="EMBL" id="PXF40681.1"/>
    </source>
</evidence>
<protein>
    <recommendedName>
        <fullName evidence="5">Glutathione S-transferase</fullName>
    </recommendedName>
</protein>
<evidence type="ECO:0000313" key="4">
    <source>
        <dbReference type="Proteomes" id="UP000247409"/>
    </source>
</evidence>
<dbReference type="InterPro" id="IPR036249">
    <property type="entry name" value="Thioredoxin-like_sf"/>
</dbReference>
<dbReference type="EMBL" id="NBIV01000268">
    <property type="protein sequence ID" value="PXF40681.1"/>
    <property type="molecule type" value="Genomic_DNA"/>
</dbReference>
<evidence type="ECO:0008006" key="5">
    <source>
        <dbReference type="Google" id="ProtNLM"/>
    </source>
</evidence>
<dbReference type="Gene3D" id="3.40.30.10">
    <property type="entry name" value="Glutaredoxin"/>
    <property type="match status" value="1"/>
</dbReference>
<dbReference type="PANTHER" id="PTHR44051">
    <property type="entry name" value="GLUTATHIONE S-TRANSFERASE-RELATED"/>
    <property type="match status" value="1"/>
</dbReference>
<reference evidence="2 4" key="1">
    <citation type="journal article" date="2018" name="Mol. Biol. Evol.">
        <title>Analysis of the draft genome of the red seaweed Gracilariopsis chorda provides insights into genome size evolution in Rhodophyta.</title>
        <authorList>
            <person name="Lee J."/>
            <person name="Yang E.C."/>
            <person name="Graf L."/>
            <person name="Yang J.H."/>
            <person name="Qiu H."/>
            <person name="Zel Zion U."/>
            <person name="Chan C.X."/>
            <person name="Stephens T.G."/>
            <person name="Weber A.P.M."/>
            <person name="Boo G.H."/>
            <person name="Boo S.M."/>
            <person name="Kim K.M."/>
            <person name="Shin Y."/>
            <person name="Jung M."/>
            <person name="Lee S.J."/>
            <person name="Yim H.S."/>
            <person name="Lee J.H."/>
            <person name="Bhattacharya D."/>
            <person name="Yoon H.S."/>
        </authorList>
    </citation>
    <scope>NUCLEOTIDE SEQUENCE [LARGE SCALE GENOMIC DNA]</scope>
    <source>
        <strain evidence="2 4">SKKU-2015</strain>
        <tissue evidence="2">Whole body</tissue>
    </source>
</reference>
<dbReference type="STRING" id="448386.A0A2V3IF55"/>
<dbReference type="InterPro" id="IPR036282">
    <property type="entry name" value="Glutathione-S-Trfase_C_sf"/>
</dbReference>
<keyword evidence="4" id="KW-1185">Reference proteome</keyword>
<evidence type="ECO:0000313" key="3">
    <source>
        <dbReference type="EMBL" id="PXF43529.1"/>
    </source>
</evidence>
<keyword evidence="1" id="KW-0472">Membrane</keyword>
<name>A0A2V3IF55_9FLOR</name>
<sequence length="176" mass="20345">MGVTTIAAADLKKVPGLEKYSPRRVIPFVVMPDGSSLLEFGAIVMYILETYDKSHKFHPTIGHRNRAKFFQGLFFVATEAYKAVVPVFLLCFNMKHHDRDQEKLKPAKKKFTEDVIGHLEKELNYDYYMGEFSAIDIMFTYVLTLADMVQEDLVTGKAQEYLQRLHTRESYSKVYS</sequence>
<dbReference type="PANTHER" id="PTHR44051:SF8">
    <property type="entry name" value="GLUTATHIONE S-TRANSFERASE GSTA"/>
    <property type="match status" value="1"/>
</dbReference>
<dbReference type="Proteomes" id="UP000247409">
    <property type="component" value="Unassembled WGS sequence"/>
</dbReference>
<dbReference type="SUPFAM" id="SSF47616">
    <property type="entry name" value="GST C-terminal domain-like"/>
    <property type="match status" value="1"/>
</dbReference>
<gene>
    <name evidence="3" type="ORF">BWQ96_06730</name>
    <name evidence="2" type="ORF">BWQ96_09599</name>
</gene>
<dbReference type="SUPFAM" id="SSF52833">
    <property type="entry name" value="Thioredoxin-like"/>
    <property type="match status" value="1"/>
</dbReference>
<feature type="transmembrane region" description="Helical" evidence="1">
    <location>
        <begin position="69"/>
        <end position="90"/>
    </location>
</feature>
<accession>A0A2V3IF55</accession>
<organism evidence="2 4">
    <name type="scientific">Gracilariopsis chorda</name>
    <dbReference type="NCBI Taxonomy" id="448386"/>
    <lineage>
        <taxon>Eukaryota</taxon>
        <taxon>Rhodophyta</taxon>
        <taxon>Florideophyceae</taxon>
        <taxon>Rhodymeniophycidae</taxon>
        <taxon>Gracilariales</taxon>
        <taxon>Gracilariaceae</taxon>
        <taxon>Gracilariopsis</taxon>
    </lineage>
</organism>
<dbReference type="OrthoDB" id="2309723at2759"/>
<dbReference type="Gene3D" id="1.20.1050.10">
    <property type="match status" value="1"/>
</dbReference>
<comment type="caution">
    <text evidence="2">The sequence shown here is derived from an EMBL/GenBank/DDBJ whole genome shotgun (WGS) entry which is preliminary data.</text>
</comment>
<keyword evidence="1" id="KW-1133">Transmembrane helix</keyword>
<keyword evidence="1" id="KW-0812">Transmembrane</keyword>
<dbReference type="EMBL" id="NBIV01000122">
    <property type="protein sequence ID" value="PXF43529.1"/>
    <property type="molecule type" value="Genomic_DNA"/>
</dbReference>
<feature type="transmembrane region" description="Helical" evidence="1">
    <location>
        <begin position="25"/>
        <end position="48"/>
    </location>
</feature>
<proteinExistence type="predicted"/>
<dbReference type="AlphaFoldDB" id="A0A2V3IF55"/>